<gene>
    <name evidence="1" type="ORF">E6C70_08620</name>
</gene>
<dbReference type="AlphaFoldDB" id="A0A4S4FWM2"/>
<dbReference type="EMBL" id="SSSN01000005">
    <property type="protein sequence ID" value="THG34335.1"/>
    <property type="molecule type" value="Genomic_DNA"/>
</dbReference>
<proteinExistence type="predicted"/>
<dbReference type="RefSeq" id="WP_136424133.1">
    <property type="nucleotide sequence ID" value="NZ_SSSN01000005.1"/>
</dbReference>
<comment type="caution">
    <text evidence="1">The sequence shown here is derived from an EMBL/GenBank/DDBJ whole genome shotgun (WGS) entry which is preliminary data.</text>
</comment>
<organism evidence="1 2">
    <name type="scientific">Orlajensenia flava</name>
    <dbReference type="NCBI Taxonomy" id="2565934"/>
    <lineage>
        <taxon>Bacteria</taxon>
        <taxon>Bacillati</taxon>
        <taxon>Actinomycetota</taxon>
        <taxon>Actinomycetes</taxon>
        <taxon>Micrococcales</taxon>
        <taxon>Microbacteriaceae</taxon>
        <taxon>Orlajensenia</taxon>
    </lineage>
</organism>
<evidence type="ECO:0000313" key="1">
    <source>
        <dbReference type="EMBL" id="THG34335.1"/>
    </source>
</evidence>
<reference evidence="1 2" key="1">
    <citation type="submission" date="2019-04" db="EMBL/GenBank/DDBJ databases">
        <authorList>
            <person name="Jiang L."/>
        </authorList>
    </citation>
    <scope>NUCLEOTIDE SEQUENCE [LARGE SCALE GENOMIC DNA]</scope>
    <source>
        <strain evidence="1 2">YIM 131861</strain>
    </source>
</reference>
<evidence type="ECO:0000313" key="2">
    <source>
        <dbReference type="Proteomes" id="UP000307380"/>
    </source>
</evidence>
<keyword evidence="2" id="KW-1185">Reference proteome</keyword>
<accession>A0A4S4FWM2</accession>
<dbReference type="Proteomes" id="UP000307380">
    <property type="component" value="Unassembled WGS sequence"/>
</dbReference>
<name>A0A4S4FWM2_9MICO</name>
<protein>
    <submittedName>
        <fullName evidence="1">Uncharacterized protein</fullName>
    </submittedName>
</protein>
<sequence>MNPTNDTLTFLRSARYGFNVVFAYRPATDADVETTDLLESELACVLLDAGDGLYRYVSGLTGCAEPAQHRFSNAERADFESTIRSIAGDPAAAAALLADPWGVLPERAEHVVAELSAFIRRGADHNDRVLVMRILAAPGLPENVRQLLERHRVL</sequence>